<keyword evidence="5 9" id="KW-0812">Transmembrane</keyword>
<keyword evidence="7 9" id="KW-1133">Transmembrane helix</keyword>
<reference evidence="11 12" key="1">
    <citation type="submission" date="2020-08" db="EMBL/GenBank/DDBJ databases">
        <title>Genomic Encyclopedia of Type Strains, Phase IV (KMG-IV): sequencing the most valuable type-strain genomes for metagenomic binning, comparative biology and taxonomic classification.</title>
        <authorList>
            <person name="Goeker M."/>
        </authorList>
    </citation>
    <scope>NUCLEOTIDE SEQUENCE [LARGE SCALE GENOMIC DNA]</scope>
    <source>
        <strain evidence="11 12">DSM 11590</strain>
    </source>
</reference>
<organism evidence="11 12">
    <name type="scientific">Novispirillum itersonii</name>
    <name type="common">Aquaspirillum itersonii</name>
    <dbReference type="NCBI Taxonomy" id="189"/>
    <lineage>
        <taxon>Bacteria</taxon>
        <taxon>Pseudomonadati</taxon>
        <taxon>Pseudomonadota</taxon>
        <taxon>Alphaproteobacteria</taxon>
        <taxon>Rhodospirillales</taxon>
        <taxon>Novispirillaceae</taxon>
        <taxon>Novispirillum</taxon>
    </lineage>
</organism>
<evidence type="ECO:0000256" key="7">
    <source>
        <dbReference type="ARBA" id="ARBA00022989"/>
    </source>
</evidence>
<evidence type="ECO:0000256" key="9">
    <source>
        <dbReference type="RuleBase" id="RU363032"/>
    </source>
</evidence>
<keyword evidence="8 9" id="KW-0472">Membrane</keyword>
<evidence type="ECO:0000256" key="2">
    <source>
        <dbReference type="ARBA" id="ARBA00010072"/>
    </source>
</evidence>
<dbReference type="NCBIfam" id="TIGR01726">
    <property type="entry name" value="HEQRo_perm_3TM"/>
    <property type="match status" value="1"/>
</dbReference>
<dbReference type="RefSeq" id="WP_184264223.1">
    <property type="nucleotide sequence ID" value="NZ_JACIIX010000011.1"/>
</dbReference>
<proteinExistence type="inferred from homology"/>
<gene>
    <name evidence="11" type="ORF">FHS48_002847</name>
</gene>
<dbReference type="PANTHER" id="PTHR30614:SF37">
    <property type="entry name" value="AMINO-ACID ABC TRANSPORTER PERMEASE PROTEIN YHDX-RELATED"/>
    <property type="match status" value="1"/>
</dbReference>
<comment type="similarity">
    <text evidence="2">Belongs to the binding-protein-dependent transport system permease family. HisMQ subfamily.</text>
</comment>
<sequence>MIRPVPPVSPGSPSARKPPVLLWIGGALRGGVASAADRISGWWGDYPRVQLLAVGAVLAVAVWLGMTLSGNLARLGLTPGFGFLSRSAGFEIGESWIPYSAADSYGRAVAVGFLNTVQVAVLSCALATVLGLSLGVARLSSNPLLSRTVQVYIEVIRNTPLLLQLFFWSLTVHALPSPRQALSPLPGVFLTNRGLFTPGITAEEAPLSGGLLMLGGVGLAVLLWAALRRWGPARLRGAVLWRTGLPLGLAAAATALLWGLAGPVWTLDLPRLTGFNITGGRTLSPEFVALWIGLAVNTSASVAELVRAGIQSVPRGQWEAARALGLPERRVMRLVVLPQALRVIIPALTSSYVSLTKHSSIAVAIGYPDLVNVLNTTANQGGHVLEAISIMIFVYLTLSLITSALMNLYNHRVALRGENHR</sequence>
<evidence type="ECO:0000256" key="5">
    <source>
        <dbReference type="ARBA" id="ARBA00022692"/>
    </source>
</evidence>
<dbReference type="PROSITE" id="PS50928">
    <property type="entry name" value="ABC_TM1"/>
    <property type="match status" value="1"/>
</dbReference>
<evidence type="ECO:0000313" key="12">
    <source>
        <dbReference type="Proteomes" id="UP000544872"/>
    </source>
</evidence>
<dbReference type="GO" id="GO:0022857">
    <property type="term" value="F:transmembrane transporter activity"/>
    <property type="evidence" value="ECO:0007669"/>
    <property type="project" value="InterPro"/>
</dbReference>
<evidence type="ECO:0000256" key="3">
    <source>
        <dbReference type="ARBA" id="ARBA00022448"/>
    </source>
</evidence>
<feature type="transmembrane region" description="Helical" evidence="9">
    <location>
        <begin position="387"/>
        <end position="409"/>
    </location>
</feature>
<accession>A0A7W9ZHZ7</accession>
<evidence type="ECO:0000256" key="6">
    <source>
        <dbReference type="ARBA" id="ARBA00022970"/>
    </source>
</evidence>
<name>A0A7W9ZHZ7_NOVIT</name>
<dbReference type="GO" id="GO:0043190">
    <property type="term" value="C:ATP-binding cassette (ABC) transporter complex"/>
    <property type="evidence" value="ECO:0007669"/>
    <property type="project" value="InterPro"/>
</dbReference>
<dbReference type="EMBL" id="JACIIX010000011">
    <property type="protein sequence ID" value="MBB6211408.1"/>
    <property type="molecule type" value="Genomic_DNA"/>
</dbReference>
<dbReference type="InterPro" id="IPR000515">
    <property type="entry name" value="MetI-like"/>
</dbReference>
<dbReference type="InterPro" id="IPR043429">
    <property type="entry name" value="ArtM/GltK/GlnP/TcyL/YhdX-like"/>
</dbReference>
<dbReference type="Pfam" id="PF00528">
    <property type="entry name" value="BPD_transp_1"/>
    <property type="match status" value="1"/>
</dbReference>
<dbReference type="GO" id="GO:0006865">
    <property type="term" value="P:amino acid transport"/>
    <property type="evidence" value="ECO:0007669"/>
    <property type="project" value="UniProtKB-KW"/>
</dbReference>
<feature type="transmembrane region" description="Helical" evidence="9">
    <location>
        <begin position="51"/>
        <end position="73"/>
    </location>
</feature>
<feature type="domain" description="ABC transmembrane type-1" evidence="10">
    <location>
        <begin position="113"/>
        <end position="406"/>
    </location>
</feature>
<keyword evidence="12" id="KW-1185">Reference proteome</keyword>
<dbReference type="Gene3D" id="1.10.3720.10">
    <property type="entry name" value="MetI-like"/>
    <property type="match status" value="2"/>
</dbReference>
<protein>
    <submittedName>
        <fullName evidence="11">General L-amino acid transport system permease protein</fullName>
    </submittedName>
</protein>
<dbReference type="AlphaFoldDB" id="A0A7W9ZHZ7"/>
<dbReference type="InterPro" id="IPR010065">
    <property type="entry name" value="AA_ABC_transptr_permease_3TM"/>
</dbReference>
<comment type="caution">
    <text evidence="11">The sequence shown here is derived from an EMBL/GenBank/DDBJ whole genome shotgun (WGS) entry which is preliminary data.</text>
</comment>
<feature type="transmembrane region" description="Helical" evidence="9">
    <location>
        <begin position="239"/>
        <end position="261"/>
    </location>
</feature>
<keyword evidence="3 9" id="KW-0813">Transport</keyword>
<dbReference type="PANTHER" id="PTHR30614">
    <property type="entry name" value="MEMBRANE COMPONENT OF AMINO ACID ABC TRANSPORTER"/>
    <property type="match status" value="1"/>
</dbReference>
<dbReference type="InterPro" id="IPR035906">
    <property type="entry name" value="MetI-like_sf"/>
</dbReference>
<dbReference type="Proteomes" id="UP000544872">
    <property type="component" value="Unassembled WGS sequence"/>
</dbReference>
<keyword evidence="4" id="KW-1003">Cell membrane</keyword>
<feature type="transmembrane region" description="Helical" evidence="9">
    <location>
        <begin position="207"/>
        <end position="227"/>
    </location>
</feature>
<evidence type="ECO:0000256" key="1">
    <source>
        <dbReference type="ARBA" id="ARBA00004429"/>
    </source>
</evidence>
<evidence type="ECO:0000256" key="8">
    <source>
        <dbReference type="ARBA" id="ARBA00023136"/>
    </source>
</evidence>
<evidence type="ECO:0000313" key="11">
    <source>
        <dbReference type="EMBL" id="MBB6211408.1"/>
    </source>
</evidence>
<keyword evidence="6" id="KW-0029">Amino-acid transport</keyword>
<dbReference type="CDD" id="cd06261">
    <property type="entry name" value="TM_PBP2"/>
    <property type="match status" value="1"/>
</dbReference>
<evidence type="ECO:0000256" key="4">
    <source>
        <dbReference type="ARBA" id="ARBA00022475"/>
    </source>
</evidence>
<evidence type="ECO:0000259" key="10">
    <source>
        <dbReference type="PROSITE" id="PS50928"/>
    </source>
</evidence>
<dbReference type="SUPFAM" id="SSF161098">
    <property type="entry name" value="MetI-like"/>
    <property type="match status" value="2"/>
</dbReference>
<feature type="transmembrane region" description="Helical" evidence="9">
    <location>
        <begin position="117"/>
        <end position="137"/>
    </location>
</feature>
<comment type="subcellular location">
    <subcellularLocation>
        <location evidence="1">Cell inner membrane</location>
        <topology evidence="1">Multi-pass membrane protein</topology>
    </subcellularLocation>
    <subcellularLocation>
        <location evidence="9">Cell membrane</location>
        <topology evidence="9">Multi-pass membrane protein</topology>
    </subcellularLocation>
</comment>